<dbReference type="Proteomes" id="UP001058458">
    <property type="component" value="Plasmid unnamed2"/>
</dbReference>
<evidence type="ECO:0000313" key="2">
    <source>
        <dbReference type="Proteomes" id="UP001058458"/>
    </source>
</evidence>
<gene>
    <name evidence="1" type="ORF">IMI45_20065</name>
</gene>
<reference evidence="1" key="1">
    <citation type="submission" date="2020-10" db="EMBL/GenBank/DDBJ databases">
        <authorList>
            <person name="Delgado J.A."/>
            <person name="Gonzalez J.M."/>
        </authorList>
    </citation>
    <scope>NUCLEOTIDE SEQUENCE</scope>
    <source>
        <strain evidence="1">23.6</strain>
        <plasmid evidence="1">unnamed2</plasmid>
    </source>
</reference>
<keyword evidence="1" id="KW-0614">Plasmid</keyword>
<sequence length="172" mass="20019">MNTLQEQLLKWANANGIAIEESKPKRQKKVEVEKVEFELIKLNYDNTRAKRPLQVLVDGKVYSEGFISAWAVRKEDVEEFIHMYNDLAPRSVIVKDVSKVYAVDFRKADLYVCHPFLYDDRFSHPPKAFPFNPKKHCIKKGLKDVFCPCGCGEFEGTVTYFHNPFQMIILEN</sequence>
<dbReference type="RefSeq" id="WP_256835516.1">
    <property type="nucleotide sequence ID" value="NZ_CP063416.1"/>
</dbReference>
<name>A0AB38R6B4_PARTM</name>
<proteinExistence type="predicted"/>
<accession>A0AB38R6B4</accession>
<evidence type="ECO:0000313" key="1">
    <source>
        <dbReference type="EMBL" id="UOE78395.1"/>
    </source>
</evidence>
<protein>
    <submittedName>
        <fullName evidence="1">Uncharacterized protein</fullName>
    </submittedName>
</protein>
<organism evidence="1 2">
    <name type="scientific">Parageobacillus thermoglucosidasius</name>
    <name type="common">Geobacillus thermoglucosidasius</name>
    <dbReference type="NCBI Taxonomy" id="1426"/>
    <lineage>
        <taxon>Bacteria</taxon>
        <taxon>Bacillati</taxon>
        <taxon>Bacillota</taxon>
        <taxon>Bacilli</taxon>
        <taxon>Bacillales</taxon>
        <taxon>Anoxybacillaceae</taxon>
        <taxon>Parageobacillus</taxon>
    </lineage>
</organism>
<dbReference type="AlphaFoldDB" id="A0AB38R6B4"/>
<geneLocation type="plasmid" evidence="1 2">
    <name>unnamed2</name>
</geneLocation>
<dbReference type="EMBL" id="CP063416">
    <property type="protein sequence ID" value="UOE78395.1"/>
    <property type="molecule type" value="Genomic_DNA"/>
</dbReference>